<dbReference type="InterPro" id="IPR050266">
    <property type="entry name" value="AB_hydrolase_sf"/>
</dbReference>
<dbReference type="Proteomes" id="UP001597307">
    <property type="component" value="Unassembled WGS sequence"/>
</dbReference>
<dbReference type="InterPro" id="IPR000639">
    <property type="entry name" value="Epox_hydrolase-like"/>
</dbReference>
<reference evidence="3" key="1">
    <citation type="journal article" date="2019" name="Int. J. Syst. Evol. Microbiol.">
        <title>The Global Catalogue of Microorganisms (GCM) 10K type strain sequencing project: providing services to taxonomists for standard genome sequencing and annotation.</title>
        <authorList>
            <consortium name="The Broad Institute Genomics Platform"/>
            <consortium name="The Broad Institute Genome Sequencing Center for Infectious Disease"/>
            <person name="Wu L."/>
            <person name="Ma J."/>
        </authorList>
    </citation>
    <scope>NUCLEOTIDE SEQUENCE [LARGE SCALE GENOMIC DNA]</scope>
    <source>
        <strain evidence="3">JCM 11496</strain>
    </source>
</reference>
<sequence>MASATITVTRRATETTHSYRGAAQRYWDFAPASGAPADLPTLFMVHGFRGDHHGLLRIVEALPFHRIVVPDLPGFGRSEALDGVHDVDAYADFVSFSFTSFALGPDTVLLGHSFGSIVAARWAAAHPTAIAALVLINPICEPALEGANRLASRLAAVYYRVGAALPERLGLALLGNPWIVLGMSSMMAKTRDRALRRYIHGQHLSYFSTYASRRVLLEAFQASITGTVRDEAARLVMPVLLVAAEKDDLGSVAGQRALADLIADSRLEIIPEVGHLVHYETPDEAARLITSFLAGRTQ</sequence>
<dbReference type="EMBL" id="JBHUGA010000067">
    <property type="protein sequence ID" value="MFD1848369.1"/>
    <property type="molecule type" value="Genomic_DNA"/>
</dbReference>
<dbReference type="RefSeq" id="WP_343882039.1">
    <property type="nucleotide sequence ID" value="NZ_BAAAIJ010000059.1"/>
</dbReference>
<protein>
    <submittedName>
        <fullName evidence="2">Alpha/beta fold hydrolase</fullName>
    </submittedName>
</protein>
<evidence type="ECO:0000313" key="2">
    <source>
        <dbReference type="EMBL" id="MFD1848369.1"/>
    </source>
</evidence>
<dbReference type="InterPro" id="IPR029058">
    <property type="entry name" value="AB_hydrolase_fold"/>
</dbReference>
<dbReference type="PRINTS" id="PR00111">
    <property type="entry name" value="ABHYDROLASE"/>
</dbReference>
<dbReference type="GO" id="GO:0016787">
    <property type="term" value="F:hydrolase activity"/>
    <property type="evidence" value="ECO:0007669"/>
    <property type="project" value="UniProtKB-KW"/>
</dbReference>
<keyword evidence="2" id="KW-0378">Hydrolase</keyword>
<evidence type="ECO:0000313" key="3">
    <source>
        <dbReference type="Proteomes" id="UP001597307"/>
    </source>
</evidence>
<dbReference type="PANTHER" id="PTHR43798">
    <property type="entry name" value="MONOACYLGLYCEROL LIPASE"/>
    <property type="match status" value="1"/>
</dbReference>
<dbReference type="Gene3D" id="3.40.50.1820">
    <property type="entry name" value="alpha/beta hydrolase"/>
    <property type="match status" value="1"/>
</dbReference>
<organism evidence="2 3">
    <name type="scientific">Arthrobacter flavus</name>
    <dbReference type="NCBI Taxonomy" id="95172"/>
    <lineage>
        <taxon>Bacteria</taxon>
        <taxon>Bacillati</taxon>
        <taxon>Actinomycetota</taxon>
        <taxon>Actinomycetes</taxon>
        <taxon>Micrococcales</taxon>
        <taxon>Micrococcaceae</taxon>
        <taxon>Arthrobacter</taxon>
    </lineage>
</organism>
<dbReference type="SUPFAM" id="SSF53474">
    <property type="entry name" value="alpha/beta-Hydrolases"/>
    <property type="match status" value="1"/>
</dbReference>
<accession>A0ABW4QCD1</accession>
<proteinExistence type="predicted"/>
<dbReference type="InterPro" id="IPR000073">
    <property type="entry name" value="AB_hydrolase_1"/>
</dbReference>
<gene>
    <name evidence="2" type="ORF">ACFSFX_17425</name>
</gene>
<feature type="domain" description="AB hydrolase-1" evidence="1">
    <location>
        <begin position="40"/>
        <end position="281"/>
    </location>
</feature>
<name>A0ABW4QCD1_9MICC</name>
<dbReference type="PRINTS" id="PR00412">
    <property type="entry name" value="EPOXHYDRLASE"/>
</dbReference>
<dbReference type="PANTHER" id="PTHR43798:SF33">
    <property type="entry name" value="HYDROLASE, PUTATIVE (AFU_ORTHOLOGUE AFUA_2G14860)-RELATED"/>
    <property type="match status" value="1"/>
</dbReference>
<evidence type="ECO:0000259" key="1">
    <source>
        <dbReference type="Pfam" id="PF00561"/>
    </source>
</evidence>
<dbReference type="Pfam" id="PF00561">
    <property type="entry name" value="Abhydrolase_1"/>
    <property type="match status" value="1"/>
</dbReference>
<comment type="caution">
    <text evidence="2">The sequence shown here is derived from an EMBL/GenBank/DDBJ whole genome shotgun (WGS) entry which is preliminary data.</text>
</comment>
<keyword evidence="3" id="KW-1185">Reference proteome</keyword>